<evidence type="ECO:0000259" key="3">
    <source>
        <dbReference type="Pfam" id="PF13472"/>
    </source>
</evidence>
<dbReference type="InterPro" id="IPR013830">
    <property type="entry name" value="SGNH_hydro"/>
</dbReference>
<dbReference type="CDD" id="cd01821">
    <property type="entry name" value="Rhamnogalacturan_acetylesterase_like"/>
    <property type="match status" value="2"/>
</dbReference>
<sequence>MIRVLNFILVLCFFAGCKEIEKENSDRKPTIYIIGDSTVKNGRGDGAGGLWGWGDPLVQFFDTSRVNIENHALGGTSSRTFRSKGLWDEVLRKIQPGDYLFMQFGHNDDGPINDDFRARGTIYGISDATEEIDNMLTGAHEIVHTYGWYIRQYIAEAKAKGAIPVVMSPIPRNDWENGQVPRNDTKYGLWAKEVANSEEVEFINLNEKMAIAMEKLGEDAVTGHYFFKRDHTHTSAKGAVLAATLIVEELKKSDECYLKDYLLKNPKINFPVKKKVFIIGDSTVADGNDEIVGWGRELYNYMDTTRLLILNKARGGRSSRSFHYEGLWDEVRTQLNSGDFLIIQFGHNDGGNLDKPKYRGSLPGTGDETMEVTRDDGSKEIVHTYGWYIKKYIQDAKARGVSVIVLSQIPRNEWPDGKVERVDDNYGKWAKEAAKAEKAFFIDLNNAIAVEYEAMGPKIVKQFFPGDHTHTNVYGARFNALTLTEEIQNLGESKLRGYTNLY</sequence>
<feature type="domain" description="SGNH hydrolase-type esterase" evidence="3">
    <location>
        <begin position="279"/>
        <end position="458"/>
    </location>
</feature>
<comment type="similarity">
    <text evidence="1">Belongs to the 'GDSL' lipolytic enzyme family.</text>
</comment>
<dbReference type="PATRIC" id="fig|1544798.3.peg.1988"/>
<protein>
    <submittedName>
        <fullName evidence="4">Rhamnogalacturonan acetylesterase</fullName>
    </submittedName>
</protein>
<evidence type="ECO:0000313" key="4">
    <source>
        <dbReference type="EMBL" id="KJF45630.1"/>
    </source>
</evidence>
<proteinExistence type="inferred from homology"/>
<dbReference type="InterPro" id="IPR036514">
    <property type="entry name" value="SGNH_hydro_sf"/>
</dbReference>
<organism evidence="4 5">
    <name type="scientific">Draconibacterium sediminis</name>
    <dbReference type="NCBI Taxonomy" id="1544798"/>
    <lineage>
        <taxon>Bacteria</taxon>
        <taxon>Pseudomonadati</taxon>
        <taxon>Bacteroidota</taxon>
        <taxon>Bacteroidia</taxon>
        <taxon>Marinilabiliales</taxon>
        <taxon>Prolixibacteraceae</taxon>
        <taxon>Draconibacterium</taxon>
    </lineage>
</organism>
<evidence type="ECO:0000256" key="2">
    <source>
        <dbReference type="ARBA" id="ARBA00022801"/>
    </source>
</evidence>
<name>A0A0D8JFC9_9BACT</name>
<dbReference type="Gene3D" id="3.40.50.1110">
    <property type="entry name" value="SGNH hydrolase"/>
    <property type="match status" value="2"/>
</dbReference>
<keyword evidence="5" id="KW-1185">Reference proteome</keyword>
<dbReference type="Pfam" id="PF13472">
    <property type="entry name" value="Lipase_GDSL_2"/>
    <property type="match status" value="2"/>
</dbReference>
<dbReference type="EMBL" id="JRHC01000001">
    <property type="protein sequence ID" value="KJF45630.1"/>
    <property type="molecule type" value="Genomic_DNA"/>
</dbReference>
<dbReference type="InterPro" id="IPR037459">
    <property type="entry name" value="RhgT-like"/>
</dbReference>
<dbReference type="Proteomes" id="UP000032544">
    <property type="component" value="Unassembled WGS sequence"/>
</dbReference>
<dbReference type="GO" id="GO:0016788">
    <property type="term" value="F:hydrolase activity, acting on ester bonds"/>
    <property type="evidence" value="ECO:0007669"/>
    <property type="project" value="UniProtKB-ARBA"/>
</dbReference>
<dbReference type="AlphaFoldDB" id="A0A0D8JFC9"/>
<dbReference type="SUPFAM" id="SSF52266">
    <property type="entry name" value="SGNH hydrolase"/>
    <property type="match status" value="2"/>
</dbReference>
<dbReference type="PANTHER" id="PTHR43695">
    <property type="entry name" value="PUTATIVE (AFU_ORTHOLOGUE AFUA_2G17250)-RELATED"/>
    <property type="match status" value="1"/>
</dbReference>
<dbReference type="PROSITE" id="PS51257">
    <property type="entry name" value="PROKAR_LIPOPROTEIN"/>
    <property type="match status" value="1"/>
</dbReference>
<accession>A0A0D8JFC9</accession>
<gene>
    <name evidence="4" type="ORF">LH29_09905</name>
</gene>
<feature type="domain" description="SGNH hydrolase-type esterase" evidence="3">
    <location>
        <begin position="34"/>
        <end position="238"/>
    </location>
</feature>
<dbReference type="STRING" id="1544798.LH29_09905"/>
<reference evidence="4 5" key="1">
    <citation type="submission" date="2014-09" db="EMBL/GenBank/DDBJ databases">
        <title>Draft Genome Sequence of Draconibacterium sp. JN14CK-3.</title>
        <authorList>
            <person name="Dong C."/>
            <person name="Lai Q."/>
            <person name="Shao Z."/>
        </authorList>
    </citation>
    <scope>NUCLEOTIDE SEQUENCE [LARGE SCALE GENOMIC DNA]</scope>
    <source>
        <strain evidence="4 5">JN14CK-3</strain>
    </source>
</reference>
<evidence type="ECO:0000256" key="1">
    <source>
        <dbReference type="ARBA" id="ARBA00008668"/>
    </source>
</evidence>
<evidence type="ECO:0000313" key="5">
    <source>
        <dbReference type="Proteomes" id="UP000032544"/>
    </source>
</evidence>
<dbReference type="PANTHER" id="PTHR43695:SF1">
    <property type="entry name" value="RHAMNOGALACTURONAN ACETYLESTERASE"/>
    <property type="match status" value="1"/>
</dbReference>
<dbReference type="OrthoDB" id="9807041at2"/>
<keyword evidence="2" id="KW-0378">Hydrolase</keyword>
<comment type="caution">
    <text evidence="4">The sequence shown here is derived from an EMBL/GenBank/DDBJ whole genome shotgun (WGS) entry which is preliminary data.</text>
</comment>
<dbReference type="RefSeq" id="WP_045028104.1">
    <property type="nucleotide sequence ID" value="NZ_JRHC01000001.1"/>
</dbReference>